<protein>
    <submittedName>
        <fullName evidence="6">LysR family transcriptional regulator</fullName>
    </submittedName>
</protein>
<evidence type="ECO:0000256" key="1">
    <source>
        <dbReference type="ARBA" id="ARBA00009437"/>
    </source>
</evidence>
<gene>
    <name evidence="6" type="ORF">CR155_01865</name>
</gene>
<dbReference type="GO" id="GO:0005829">
    <property type="term" value="C:cytosol"/>
    <property type="evidence" value="ECO:0007669"/>
    <property type="project" value="TreeGrafter"/>
</dbReference>
<evidence type="ECO:0000313" key="7">
    <source>
        <dbReference type="Proteomes" id="UP000234328"/>
    </source>
</evidence>
<dbReference type="GO" id="GO:0003677">
    <property type="term" value="F:DNA binding"/>
    <property type="evidence" value="ECO:0007669"/>
    <property type="project" value="UniProtKB-KW"/>
</dbReference>
<comment type="caution">
    <text evidence="6">The sequence shown here is derived from an EMBL/GenBank/DDBJ whole genome shotgun (WGS) entry which is preliminary data.</text>
</comment>
<dbReference type="PANTHER" id="PTHR30419:SF8">
    <property type="entry name" value="NITROGEN ASSIMILATION TRANSCRIPTIONAL ACTIVATOR-RELATED"/>
    <property type="match status" value="1"/>
</dbReference>
<dbReference type="PRINTS" id="PR00039">
    <property type="entry name" value="HTHLYSR"/>
</dbReference>
<evidence type="ECO:0000256" key="4">
    <source>
        <dbReference type="ARBA" id="ARBA00023163"/>
    </source>
</evidence>
<keyword evidence="7" id="KW-1185">Reference proteome</keyword>
<dbReference type="Gene3D" id="1.10.10.10">
    <property type="entry name" value="Winged helix-like DNA-binding domain superfamily/Winged helix DNA-binding domain"/>
    <property type="match status" value="1"/>
</dbReference>
<dbReference type="Gene3D" id="3.40.190.290">
    <property type="match status" value="1"/>
</dbReference>
<accession>A0A2N4ULB6</accession>
<keyword evidence="2" id="KW-0805">Transcription regulation</keyword>
<dbReference type="InterPro" id="IPR036390">
    <property type="entry name" value="WH_DNA-bd_sf"/>
</dbReference>
<evidence type="ECO:0000256" key="2">
    <source>
        <dbReference type="ARBA" id="ARBA00023015"/>
    </source>
</evidence>
<name>A0A2N4ULB6_9BURK</name>
<dbReference type="CDD" id="cd08435">
    <property type="entry name" value="PBP2_GbpR"/>
    <property type="match status" value="1"/>
</dbReference>
<dbReference type="InterPro" id="IPR050950">
    <property type="entry name" value="HTH-type_LysR_regulators"/>
</dbReference>
<reference evidence="6 7" key="1">
    <citation type="submission" date="2017-10" db="EMBL/GenBank/DDBJ databases">
        <title>Two draft genome sequences of Pusillimonas sp. strains isolated from a nitrate- and radionuclide-contaminated groundwater in Russia.</title>
        <authorList>
            <person name="Grouzdev D.S."/>
            <person name="Tourova T.P."/>
            <person name="Goeva M.A."/>
            <person name="Babich T.L."/>
            <person name="Sokolova D.S."/>
            <person name="Abdullin R."/>
            <person name="Poltaraus A.B."/>
            <person name="Toshchakov S.V."/>
            <person name="Nazina T.N."/>
        </authorList>
    </citation>
    <scope>NUCLEOTIDE SEQUENCE [LARGE SCALE GENOMIC DNA]</scope>
    <source>
        <strain evidence="6 7">JR1/69-2-13</strain>
    </source>
</reference>
<dbReference type="InterPro" id="IPR000847">
    <property type="entry name" value="LysR_HTH_N"/>
</dbReference>
<proteinExistence type="inferred from homology"/>
<organism evidence="6 7">
    <name type="scientific">Pollutimonas nitritireducens</name>
    <dbReference type="NCBI Taxonomy" id="2045209"/>
    <lineage>
        <taxon>Bacteria</taxon>
        <taxon>Pseudomonadati</taxon>
        <taxon>Pseudomonadota</taxon>
        <taxon>Betaproteobacteria</taxon>
        <taxon>Burkholderiales</taxon>
        <taxon>Alcaligenaceae</taxon>
        <taxon>Pollutimonas</taxon>
    </lineage>
</organism>
<dbReference type="AlphaFoldDB" id="A0A2N4ULB6"/>
<dbReference type="SUPFAM" id="SSF53850">
    <property type="entry name" value="Periplasmic binding protein-like II"/>
    <property type="match status" value="1"/>
</dbReference>
<dbReference type="Pfam" id="PF03466">
    <property type="entry name" value="LysR_substrate"/>
    <property type="match status" value="1"/>
</dbReference>
<dbReference type="InterPro" id="IPR036388">
    <property type="entry name" value="WH-like_DNA-bd_sf"/>
</dbReference>
<evidence type="ECO:0000313" key="6">
    <source>
        <dbReference type="EMBL" id="PLC55819.1"/>
    </source>
</evidence>
<comment type="similarity">
    <text evidence="1">Belongs to the LysR transcriptional regulatory family.</text>
</comment>
<dbReference type="Pfam" id="PF00126">
    <property type="entry name" value="HTH_1"/>
    <property type="match status" value="1"/>
</dbReference>
<dbReference type="SUPFAM" id="SSF46785">
    <property type="entry name" value="Winged helix' DNA-binding domain"/>
    <property type="match status" value="1"/>
</dbReference>
<keyword evidence="3" id="KW-0238">DNA-binding</keyword>
<dbReference type="GO" id="GO:0003700">
    <property type="term" value="F:DNA-binding transcription factor activity"/>
    <property type="evidence" value="ECO:0007669"/>
    <property type="project" value="InterPro"/>
</dbReference>
<sequence length="317" mass="34742">MLTPPGYPPLLLRLRTRQLALLSLLDAERNLGRAATALNISQPAASKLLQQAEDTFGVPLFERHARGMAPTPYGEVIVRYARRMLTDFDYMHQEIIALHSGLQGALRIGTVPGAIPQLLAPMLVDYKQQHPHVAVSILVDTSNMMIRQLARGEVDLVLGRLTAGHGEGDYSSAPLLNEALVVVARASHPLVQHDTVSFDELISMEWILQPAGAPQRVRFEAALHEAGVDMHLNITETASTIATTAMLEISDMVAVMPASLAEHYGRLGVIRVLPVDLPIHLQPIHLITRRNQTLSPAATQFVAAMRNHARNVDEAHK</sequence>
<dbReference type="EMBL" id="PDNV01000001">
    <property type="protein sequence ID" value="PLC55819.1"/>
    <property type="molecule type" value="Genomic_DNA"/>
</dbReference>
<evidence type="ECO:0000259" key="5">
    <source>
        <dbReference type="PROSITE" id="PS50931"/>
    </source>
</evidence>
<keyword evidence="4" id="KW-0804">Transcription</keyword>
<dbReference type="PANTHER" id="PTHR30419">
    <property type="entry name" value="HTH-TYPE TRANSCRIPTIONAL REGULATOR YBHD"/>
    <property type="match status" value="1"/>
</dbReference>
<dbReference type="RefSeq" id="WP_102068291.1">
    <property type="nucleotide sequence ID" value="NZ_PDNV01000001.1"/>
</dbReference>
<dbReference type="Proteomes" id="UP000234328">
    <property type="component" value="Unassembled WGS sequence"/>
</dbReference>
<dbReference type="OrthoDB" id="8804410at2"/>
<dbReference type="InterPro" id="IPR005119">
    <property type="entry name" value="LysR_subst-bd"/>
</dbReference>
<evidence type="ECO:0000256" key="3">
    <source>
        <dbReference type="ARBA" id="ARBA00023125"/>
    </source>
</evidence>
<feature type="domain" description="HTH lysR-type" evidence="5">
    <location>
        <begin position="14"/>
        <end position="71"/>
    </location>
</feature>
<dbReference type="InterPro" id="IPR037405">
    <property type="entry name" value="GbpR_PBP2"/>
</dbReference>
<dbReference type="PROSITE" id="PS50931">
    <property type="entry name" value="HTH_LYSR"/>
    <property type="match status" value="1"/>
</dbReference>